<organism evidence="1 2">
    <name type="scientific">Alistipes ihumii AP11</name>
    <dbReference type="NCBI Taxonomy" id="1211813"/>
    <lineage>
        <taxon>Bacteria</taxon>
        <taxon>Pseudomonadati</taxon>
        <taxon>Bacteroidota</taxon>
        <taxon>Bacteroidia</taxon>
        <taxon>Bacteroidales</taxon>
        <taxon>Rikenellaceae</taxon>
        <taxon>Alistipes</taxon>
    </lineage>
</organism>
<dbReference type="EMBL" id="CP102294">
    <property type="protein sequence ID" value="UWN57285.1"/>
    <property type="molecule type" value="Genomic_DNA"/>
</dbReference>
<name>A0ABY5UZA7_9BACT</name>
<protein>
    <submittedName>
        <fullName evidence="1">Uncharacterized protein</fullName>
    </submittedName>
</protein>
<proteinExistence type="predicted"/>
<dbReference type="GeneID" id="82890164"/>
<dbReference type="RefSeq" id="WP_147524844.1">
    <property type="nucleotide sequence ID" value="NZ_CAPH01000007.1"/>
</dbReference>
<keyword evidence="2" id="KW-1185">Reference proteome</keyword>
<sequence length="87" mass="9976">MASDISQFTQSVLNEFTERLTDQVFLFIENDRELLGQYLHTVEGKELDTVNAHIAQAIKRHFGLESKGEKCNTPNSKLIQGYEKFTI</sequence>
<accession>A0ABY5UZA7</accession>
<dbReference type="Proteomes" id="UP001059295">
    <property type="component" value="Chromosome"/>
</dbReference>
<evidence type="ECO:0000313" key="2">
    <source>
        <dbReference type="Proteomes" id="UP001059295"/>
    </source>
</evidence>
<reference evidence="1" key="1">
    <citation type="journal article" date="2022" name="Cell">
        <title>Design, construction, and in vivo augmentation of a complex gut microbiome.</title>
        <authorList>
            <person name="Cheng A.G."/>
            <person name="Ho P.Y."/>
            <person name="Aranda-Diaz A."/>
            <person name="Jain S."/>
            <person name="Yu F.B."/>
            <person name="Meng X."/>
            <person name="Wang M."/>
            <person name="Iakiviak M."/>
            <person name="Nagashima K."/>
            <person name="Zhao A."/>
            <person name="Murugkar P."/>
            <person name="Patil A."/>
            <person name="Atabakhsh K."/>
            <person name="Weakley A."/>
            <person name="Yan J."/>
            <person name="Brumbaugh A.R."/>
            <person name="Higginbottom S."/>
            <person name="Dimas A."/>
            <person name="Shiver A.L."/>
            <person name="Deutschbauer A."/>
            <person name="Neff N."/>
            <person name="Sonnenburg J.L."/>
            <person name="Huang K.C."/>
            <person name="Fischbach M.A."/>
        </authorList>
    </citation>
    <scope>NUCLEOTIDE SEQUENCE</scope>
    <source>
        <strain evidence="1">AP11</strain>
    </source>
</reference>
<evidence type="ECO:0000313" key="1">
    <source>
        <dbReference type="EMBL" id="UWN57285.1"/>
    </source>
</evidence>
<gene>
    <name evidence="1" type="ORF">NQ491_00480</name>
</gene>